<name>A0A4R1NK98_9GAMM</name>
<proteinExistence type="predicted"/>
<dbReference type="AlphaFoldDB" id="A0A4R1NK98"/>
<dbReference type="SUPFAM" id="SSF82199">
    <property type="entry name" value="SET domain"/>
    <property type="match status" value="1"/>
</dbReference>
<dbReference type="Proteomes" id="UP000294555">
    <property type="component" value="Unassembled WGS sequence"/>
</dbReference>
<reference evidence="2 3" key="1">
    <citation type="submission" date="2019-02" db="EMBL/GenBank/DDBJ databases">
        <title>Investigation of anaerobic lignin degradation for improved lignocellulosic biofuels.</title>
        <authorList>
            <person name="Deangelis K."/>
        </authorList>
    </citation>
    <scope>NUCLEOTIDE SEQUENCE [LARGE SCALE GENOMIC DNA]</scope>
    <source>
        <strain evidence="2 3">159R</strain>
    </source>
</reference>
<dbReference type="InterPro" id="IPR001214">
    <property type="entry name" value="SET_dom"/>
</dbReference>
<evidence type="ECO:0000313" key="2">
    <source>
        <dbReference type="EMBL" id="TCL05196.1"/>
    </source>
</evidence>
<evidence type="ECO:0000313" key="3">
    <source>
        <dbReference type="Proteomes" id="UP000294555"/>
    </source>
</evidence>
<protein>
    <recommendedName>
        <fullName evidence="1">SET domain-containing protein</fullName>
    </recommendedName>
</protein>
<comment type="caution">
    <text evidence="2">The sequence shown here is derived from an EMBL/GenBank/DDBJ whole genome shotgun (WGS) entry which is preliminary data.</text>
</comment>
<organism evidence="2 3">
    <name type="scientific">Sodalis ligni</name>
    <dbReference type="NCBI Taxonomy" id="2697027"/>
    <lineage>
        <taxon>Bacteria</taxon>
        <taxon>Pseudomonadati</taxon>
        <taxon>Pseudomonadota</taxon>
        <taxon>Gammaproteobacteria</taxon>
        <taxon>Enterobacterales</taxon>
        <taxon>Bruguierivoracaceae</taxon>
        <taxon>Sodalis</taxon>
    </lineage>
</organism>
<keyword evidence="3" id="KW-1185">Reference proteome</keyword>
<gene>
    <name evidence="2" type="ORF">EZJ58_3370</name>
</gene>
<evidence type="ECO:0000259" key="1">
    <source>
        <dbReference type="PROSITE" id="PS50280"/>
    </source>
</evidence>
<accession>A0A4R1NK98</accession>
<dbReference type="EMBL" id="SJOI01000001">
    <property type="protein sequence ID" value="TCL05196.1"/>
    <property type="molecule type" value="Genomic_DNA"/>
</dbReference>
<sequence>MNAAHPSKPILIALKCMRSLSTRLITLEDRAALAPIGINPASLSTEDLPESTLIYITRLVNMRNGKSEAQADDIERAAMHYYSRQAMNGLLKMAIKYRLRQTIINRNRDYYSGDNDLPPYRDTAGKTITIQNIADLSAIADSGKHYRAQAVRPFISLTSTGAERGRLFHYLDCRILTGDDVPPQESCLIGQWGVLAAKLIPRATCLGIFAGVLVSPQEMGDADLFDHAYIIDLSLKGQPITYLDSDGILSKINTRYKYDDHGMPVSQAKTGYNAESAKFKACLEGGRRVNVIALFATEDIPAGREIRLNYHIPSALILNNQ</sequence>
<dbReference type="Gene3D" id="2.170.270.10">
    <property type="entry name" value="SET domain"/>
    <property type="match status" value="1"/>
</dbReference>
<dbReference type="PROSITE" id="PS50280">
    <property type="entry name" value="SET"/>
    <property type="match status" value="1"/>
</dbReference>
<feature type="domain" description="SET" evidence="1">
    <location>
        <begin position="173"/>
        <end position="311"/>
    </location>
</feature>
<dbReference type="InterPro" id="IPR046341">
    <property type="entry name" value="SET_dom_sf"/>
</dbReference>